<dbReference type="EMBL" id="GGEC01056480">
    <property type="protein sequence ID" value="MBX36964.1"/>
    <property type="molecule type" value="Transcribed_RNA"/>
</dbReference>
<proteinExistence type="predicted"/>
<organism evidence="1">
    <name type="scientific">Rhizophora mucronata</name>
    <name type="common">Asiatic mangrove</name>
    <dbReference type="NCBI Taxonomy" id="61149"/>
    <lineage>
        <taxon>Eukaryota</taxon>
        <taxon>Viridiplantae</taxon>
        <taxon>Streptophyta</taxon>
        <taxon>Embryophyta</taxon>
        <taxon>Tracheophyta</taxon>
        <taxon>Spermatophyta</taxon>
        <taxon>Magnoliopsida</taxon>
        <taxon>eudicotyledons</taxon>
        <taxon>Gunneridae</taxon>
        <taxon>Pentapetalae</taxon>
        <taxon>rosids</taxon>
        <taxon>fabids</taxon>
        <taxon>Malpighiales</taxon>
        <taxon>Rhizophoraceae</taxon>
        <taxon>Rhizophora</taxon>
    </lineage>
</organism>
<reference evidence="1" key="1">
    <citation type="submission" date="2018-02" db="EMBL/GenBank/DDBJ databases">
        <title>Rhizophora mucronata_Transcriptome.</title>
        <authorList>
            <person name="Meera S.P."/>
            <person name="Sreeshan A."/>
            <person name="Augustine A."/>
        </authorList>
    </citation>
    <scope>NUCLEOTIDE SEQUENCE</scope>
    <source>
        <tissue evidence="1">Leaf</tissue>
    </source>
</reference>
<protein>
    <submittedName>
        <fullName evidence="1">Uncharacterized protein</fullName>
    </submittedName>
</protein>
<sequence>MATLGTLWEVINISKCVKDSGQAGTSLVFGTCNHLGKVFLGSTFSY</sequence>
<accession>A0A2P2N399</accession>
<evidence type="ECO:0000313" key="1">
    <source>
        <dbReference type="EMBL" id="MBX36964.1"/>
    </source>
</evidence>
<name>A0A2P2N399_RHIMU</name>
<dbReference type="AlphaFoldDB" id="A0A2P2N399"/>